<proteinExistence type="inferred from homology"/>
<feature type="transmembrane region" description="Helical" evidence="10">
    <location>
        <begin position="788"/>
        <end position="806"/>
    </location>
</feature>
<keyword evidence="6 10" id="KW-1133">Transmembrane helix</keyword>
<feature type="non-terminal residue" evidence="11">
    <location>
        <position position="945"/>
    </location>
</feature>
<keyword evidence="7 10" id="KW-0472">Membrane</keyword>
<feature type="compositionally biased region" description="Basic and acidic residues" evidence="9">
    <location>
        <begin position="935"/>
        <end position="945"/>
    </location>
</feature>
<dbReference type="AlphaFoldDB" id="A0A7R8ZLB9"/>
<evidence type="ECO:0000256" key="9">
    <source>
        <dbReference type="SAM" id="MobiDB-lite"/>
    </source>
</evidence>
<feature type="compositionally biased region" description="Polar residues" evidence="9">
    <location>
        <begin position="918"/>
        <end position="930"/>
    </location>
</feature>
<comment type="subcellular location">
    <subcellularLocation>
        <location evidence="1">Membrane</location>
        <topology evidence="1">Multi-pass membrane protein</topology>
    </subcellularLocation>
    <subcellularLocation>
        <location evidence="2">Nucleus</location>
        <location evidence="2">Nucleolus</location>
    </subcellularLocation>
</comment>
<evidence type="ECO:0000256" key="10">
    <source>
        <dbReference type="SAM" id="Phobius"/>
    </source>
</evidence>
<reference evidence="11" key="1">
    <citation type="submission" date="2020-11" db="EMBL/GenBank/DDBJ databases">
        <authorList>
            <person name="Tran Van P."/>
        </authorList>
    </citation>
    <scope>NUCLEOTIDE SEQUENCE</scope>
</reference>
<evidence type="ECO:0000313" key="11">
    <source>
        <dbReference type="EMBL" id="CAD7228938.1"/>
    </source>
</evidence>
<dbReference type="GO" id="GO:0032040">
    <property type="term" value="C:small-subunit processome"/>
    <property type="evidence" value="ECO:0007669"/>
    <property type="project" value="InterPro"/>
</dbReference>
<evidence type="ECO:0000256" key="3">
    <source>
        <dbReference type="ARBA" id="ARBA00007774"/>
    </source>
</evidence>
<dbReference type="InterPro" id="IPR020846">
    <property type="entry name" value="MFS_dom"/>
</dbReference>
<dbReference type="GO" id="GO:0016020">
    <property type="term" value="C:membrane"/>
    <property type="evidence" value="ECO:0007669"/>
    <property type="project" value="UniProtKB-SubCell"/>
</dbReference>
<feature type="transmembrane region" description="Helical" evidence="10">
    <location>
        <begin position="812"/>
        <end position="835"/>
    </location>
</feature>
<dbReference type="InterPro" id="IPR036259">
    <property type="entry name" value="MFS_trans_sf"/>
</dbReference>
<feature type="region of interest" description="Disordered" evidence="9">
    <location>
        <begin position="365"/>
        <end position="398"/>
    </location>
</feature>
<evidence type="ECO:0000256" key="5">
    <source>
        <dbReference type="ARBA" id="ARBA00022692"/>
    </source>
</evidence>
<dbReference type="GO" id="GO:0022857">
    <property type="term" value="F:transmembrane transporter activity"/>
    <property type="evidence" value="ECO:0007669"/>
    <property type="project" value="InterPro"/>
</dbReference>
<dbReference type="InterPro" id="IPR005828">
    <property type="entry name" value="MFS_sugar_transport-like"/>
</dbReference>
<dbReference type="GO" id="GO:0006364">
    <property type="term" value="P:rRNA processing"/>
    <property type="evidence" value="ECO:0007669"/>
    <property type="project" value="InterPro"/>
</dbReference>
<dbReference type="Pfam" id="PF00083">
    <property type="entry name" value="Sugar_tr"/>
    <property type="match status" value="2"/>
</dbReference>
<comment type="similarity">
    <text evidence="3">Belongs to the UTP14 family.</text>
</comment>
<feature type="transmembrane region" description="Helical" evidence="10">
    <location>
        <begin position="610"/>
        <end position="628"/>
    </location>
</feature>
<dbReference type="PANTHER" id="PTHR14150">
    <property type="entry name" value="U3 SMALL NUCLEOLAR RNA-ASSOCIATED PROTEIN 14"/>
    <property type="match status" value="1"/>
</dbReference>
<evidence type="ECO:0000256" key="7">
    <source>
        <dbReference type="ARBA" id="ARBA00023136"/>
    </source>
</evidence>
<feature type="transmembrane region" description="Helical" evidence="10">
    <location>
        <begin position="847"/>
        <end position="869"/>
    </location>
</feature>
<dbReference type="InterPro" id="IPR006709">
    <property type="entry name" value="SSU_processome_Utp14"/>
</dbReference>
<feature type="transmembrane region" description="Helical" evidence="10">
    <location>
        <begin position="460"/>
        <end position="480"/>
    </location>
</feature>
<evidence type="ECO:0000256" key="8">
    <source>
        <dbReference type="ARBA" id="ARBA00023242"/>
    </source>
</evidence>
<organism evidence="11">
    <name type="scientific">Cyprideis torosa</name>
    <dbReference type="NCBI Taxonomy" id="163714"/>
    <lineage>
        <taxon>Eukaryota</taxon>
        <taxon>Metazoa</taxon>
        <taxon>Ecdysozoa</taxon>
        <taxon>Arthropoda</taxon>
        <taxon>Crustacea</taxon>
        <taxon>Oligostraca</taxon>
        <taxon>Ostracoda</taxon>
        <taxon>Podocopa</taxon>
        <taxon>Podocopida</taxon>
        <taxon>Cytherocopina</taxon>
        <taxon>Cytheroidea</taxon>
        <taxon>Cytherideidae</taxon>
        <taxon>Cyprideis</taxon>
    </lineage>
</organism>
<feature type="transmembrane region" description="Helical" evidence="10">
    <location>
        <begin position="581"/>
        <end position="604"/>
    </location>
</feature>
<protein>
    <submittedName>
        <fullName evidence="11">Uncharacterized protein</fullName>
    </submittedName>
</protein>
<evidence type="ECO:0000256" key="1">
    <source>
        <dbReference type="ARBA" id="ARBA00004141"/>
    </source>
</evidence>
<feature type="transmembrane region" description="Helical" evidence="10">
    <location>
        <begin position="492"/>
        <end position="512"/>
    </location>
</feature>
<dbReference type="EMBL" id="OB661771">
    <property type="protein sequence ID" value="CAD7228938.1"/>
    <property type="molecule type" value="Genomic_DNA"/>
</dbReference>
<dbReference type="PANTHER" id="PTHR14150:SF12">
    <property type="entry name" value="U3 SMALL NUCLEOLAR RNA-ASSOCIATED PROTEIN 14 HOMOLOG A"/>
    <property type="match status" value="1"/>
</dbReference>
<keyword evidence="5 10" id="KW-0812">Transmembrane</keyword>
<feature type="region of interest" description="Disordered" evidence="9">
    <location>
        <begin position="918"/>
        <end position="945"/>
    </location>
</feature>
<feature type="transmembrane region" description="Helical" evidence="10">
    <location>
        <begin position="760"/>
        <end position="781"/>
    </location>
</feature>
<dbReference type="SUPFAM" id="SSF103473">
    <property type="entry name" value="MFS general substrate transporter"/>
    <property type="match status" value="1"/>
</dbReference>
<feature type="transmembrane region" description="Helical" evidence="10">
    <location>
        <begin position="549"/>
        <end position="569"/>
    </location>
</feature>
<accession>A0A7R8ZLB9</accession>
<keyword evidence="8" id="KW-0539">Nucleus</keyword>
<evidence type="ECO:0000256" key="4">
    <source>
        <dbReference type="ARBA" id="ARBA00022553"/>
    </source>
</evidence>
<keyword evidence="4" id="KW-0597">Phosphoprotein</keyword>
<feature type="transmembrane region" description="Helical" evidence="10">
    <location>
        <begin position="734"/>
        <end position="754"/>
    </location>
</feature>
<gene>
    <name evidence="11" type="ORF">CTOB1V02_LOCUS6816</name>
</gene>
<feature type="region of interest" description="Disordered" evidence="9">
    <location>
        <begin position="175"/>
        <end position="197"/>
    </location>
</feature>
<dbReference type="Pfam" id="PF04615">
    <property type="entry name" value="Utp14"/>
    <property type="match status" value="2"/>
</dbReference>
<evidence type="ECO:0000256" key="6">
    <source>
        <dbReference type="ARBA" id="ARBA00022989"/>
    </source>
</evidence>
<evidence type="ECO:0000256" key="2">
    <source>
        <dbReference type="ARBA" id="ARBA00004604"/>
    </source>
</evidence>
<dbReference type="CDD" id="cd17317">
    <property type="entry name" value="MFS_SLC22"/>
    <property type="match status" value="1"/>
</dbReference>
<feature type="compositionally biased region" description="Basic and acidic residues" evidence="9">
    <location>
        <begin position="368"/>
        <end position="392"/>
    </location>
</feature>
<dbReference type="OrthoDB" id="6354675at2759"/>
<sequence length="945" mass="104656">ASRAATYSAAKESLSEWNPVVYENREADQLVFPLSEPKFPVQTIHRFVNKFEPSSALERRVSAILSDSPHVMSAPGQELTPFEEECLRAMSLEEQIERRDELAKMKALQSYQAAKARRRNKIKSKKYHRILKRERIRKELRDFELLQRSDPAAALEKLEELDRQRAEERMTLKHKNTGKWAKAQGVRAKHNPEARKALSEQLKLSAALTQKRSTGETSRAPRGLLSSEWLMSAVLNFKTISSRAEKEGEVDSSRPKDIDLTLPGWGEWGGAGLAPSSKRIVIPAPSEVPERKDDRLKLVSELPFPFTSVSEFQSSIRAPIGKTFVPETAFKRLAAPKVVVPLGKAIDPLDKDVVLSERKKAKLLKQKMASDGEKMADKRNEDGRKGGPEPLKKRAAMRKRRKKINDQKFCVGLPSQMTTTSCLVTSLSSSPPRGGHEPTYDIERLLRDLGGFGPFQRRTYFLVCIPAIFCASATMLYVFIALEAAHSPSSSWWITLGSSIYFVGILVGAFVFGLVADCLGRWKAFYVSILALSCAGLASAFASNFLLFVLLRFLTAAGQVGVFQAGFLLGVEWVGPSKRVLCGMVIMMFYTFGEILLAVMAFYVRDWRQLQLLSTVPSMLCFCYACLVPESIRWLLVHGRVEKAQGVVDWVSRVNRRDEIHAILTAHAGSSHRRSRTVRTPILISAYEIPRHESINEAMSVLDRQTNWSGSSTSKVDMKSVLGRGLLLRRMINMAYAWFVVNLAFFGLSLHPSFLEGDLFTNFGLVAAVEIPGYLLGWAGIERFGRRATLSYALFVGGATTIGSGFDSPTGLSVSLFLLGKLHSTAAFGIVYIFTAELFPTAVRSGAIGFASMISRIGALLAPVVFRLADYWRPLPAVATGSAILISGILVLFLPETKGKDLPETIEEAEDLGRKNAVSCTRGSGLSTAEDSTEGEERRALLARN</sequence>
<feature type="transmembrane region" description="Helical" evidence="10">
    <location>
        <begin position="524"/>
        <end position="543"/>
    </location>
</feature>
<dbReference type="PROSITE" id="PS50850">
    <property type="entry name" value="MFS"/>
    <property type="match status" value="1"/>
</dbReference>
<name>A0A7R8ZLB9_9CRUS</name>
<feature type="transmembrane region" description="Helical" evidence="10">
    <location>
        <begin position="875"/>
        <end position="894"/>
    </location>
</feature>
<dbReference type="Gene3D" id="1.20.1250.20">
    <property type="entry name" value="MFS general substrate transporter like domains"/>
    <property type="match status" value="1"/>
</dbReference>